<dbReference type="AlphaFoldDB" id="A0A2T0MI77"/>
<dbReference type="OrthoDB" id="950827at2"/>
<accession>A0A2T0MI77</accession>
<dbReference type="Gene3D" id="2.60.40.10">
    <property type="entry name" value="Immunoglobulins"/>
    <property type="match status" value="1"/>
</dbReference>
<name>A0A2T0MI77_9FLAO</name>
<evidence type="ECO:0000256" key="2">
    <source>
        <dbReference type="SAM" id="SignalP"/>
    </source>
</evidence>
<sequence>MKKCSLLLFLAICLSCSSDSDQPEPNSNPNPNPNPPTQGEEDTTAPTIRIAGLQDLIEVLTTLEVTVTDASNNVNTAILVNGDEVFTTTQKSFSYELDPFDFPSGETTITVQSTDDSDNQGSESETFELKKLLFRSTELELFLLPTDNLDVYLAINSEETGELVASMLVQSVDDITLYAPENFSRQKIVATQYFLGKGTIPNINNAQSFASLEPGIEIMTVEEAVGTLNLNRRPFMRNESFNLNISDIPVNTRVTANSKDYIFLSSSVSYDKEAVENIFLYSTSSPTTSNLDSYRYLILTEFEDTMISFNNFNTLSQEDRVTNNLPPDTESYTLFLDGYLNIERYSTDNDHELYSVSGGLNPTSYSFPIILDYEVMRQRLFIDFNDGREVFASFKGLSEPLIPSLTINQTGDIVNVSGDYDSHVLTQDIEGPGPNPILFRRFYIDDNSSSVSIPFQNLEIPSGVIENLNAKGFSINATNNMGNLSITLTKREEEINYQDRIFYFIQRNEAGDVYDLTFPLD</sequence>
<evidence type="ECO:0000313" key="3">
    <source>
        <dbReference type="EMBL" id="PRX57259.1"/>
    </source>
</evidence>
<protein>
    <submittedName>
        <fullName evidence="3">Uncharacterized protein</fullName>
    </submittedName>
</protein>
<keyword evidence="2" id="KW-0732">Signal</keyword>
<keyword evidence="4" id="KW-1185">Reference proteome</keyword>
<feature type="region of interest" description="Disordered" evidence="1">
    <location>
        <begin position="20"/>
        <end position="43"/>
    </location>
</feature>
<proteinExistence type="predicted"/>
<reference evidence="3 4" key="1">
    <citation type="submission" date="2018-03" db="EMBL/GenBank/DDBJ databases">
        <title>Genomic Encyclopedia of Archaeal and Bacterial Type Strains, Phase II (KMG-II): from individual species to whole genera.</title>
        <authorList>
            <person name="Goeker M."/>
        </authorList>
    </citation>
    <scope>NUCLEOTIDE SEQUENCE [LARGE SCALE GENOMIC DNA]</scope>
    <source>
        <strain evidence="3 4">DSM 25027</strain>
    </source>
</reference>
<organism evidence="3 4">
    <name type="scientific">Flagellimonas meridianipacifica</name>
    <dbReference type="NCBI Taxonomy" id="1080225"/>
    <lineage>
        <taxon>Bacteria</taxon>
        <taxon>Pseudomonadati</taxon>
        <taxon>Bacteroidota</taxon>
        <taxon>Flavobacteriia</taxon>
        <taxon>Flavobacteriales</taxon>
        <taxon>Flavobacteriaceae</taxon>
        <taxon>Flagellimonas</taxon>
    </lineage>
</organism>
<dbReference type="RefSeq" id="WP_106144162.1">
    <property type="nucleotide sequence ID" value="NZ_PVYX01000001.1"/>
</dbReference>
<dbReference type="EMBL" id="PVYX01000001">
    <property type="protein sequence ID" value="PRX57259.1"/>
    <property type="molecule type" value="Genomic_DNA"/>
</dbReference>
<dbReference type="InterPro" id="IPR013783">
    <property type="entry name" value="Ig-like_fold"/>
</dbReference>
<dbReference type="Proteomes" id="UP000237640">
    <property type="component" value="Unassembled WGS sequence"/>
</dbReference>
<feature type="chain" id="PRO_5015685033" evidence="2">
    <location>
        <begin position="21"/>
        <end position="521"/>
    </location>
</feature>
<evidence type="ECO:0000256" key="1">
    <source>
        <dbReference type="SAM" id="MobiDB-lite"/>
    </source>
</evidence>
<evidence type="ECO:0000313" key="4">
    <source>
        <dbReference type="Proteomes" id="UP000237640"/>
    </source>
</evidence>
<gene>
    <name evidence="3" type="ORF">CLV81_1262</name>
</gene>
<comment type="caution">
    <text evidence="3">The sequence shown here is derived from an EMBL/GenBank/DDBJ whole genome shotgun (WGS) entry which is preliminary data.</text>
</comment>
<feature type="compositionally biased region" description="Pro residues" evidence="1">
    <location>
        <begin position="26"/>
        <end position="36"/>
    </location>
</feature>
<feature type="signal peptide" evidence="2">
    <location>
        <begin position="1"/>
        <end position="20"/>
    </location>
</feature>